<evidence type="ECO:0000313" key="2">
    <source>
        <dbReference type="EMBL" id="EFO79532.1"/>
    </source>
</evidence>
<organism evidence="2 3">
    <name type="scientific">Oscillochloris trichoides DG-6</name>
    <dbReference type="NCBI Taxonomy" id="765420"/>
    <lineage>
        <taxon>Bacteria</taxon>
        <taxon>Bacillati</taxon>
        <taxon>Chloroflexota</taxon>
        <taxon>Chloroflexia</taxon>
        <taxon>Chloroflexales</taxon>
        <taxon>Chloroflexineae</taxon>
        <taxon>Oscillochloridaceae</taxon>
        <taxon>Oscillochloris</taxon>
    </lineage>
</organism>
<dbReference type="eggNOG" id="COG0491">
    <property type="taxonomic scope" value="Bacteria"/>
</dbReference>
<evidence type="ECO:0000313" key="3">
    <source>
        <dbReference type="Proteomes" id="UP000054010"/>
    </source>
</evidence>
<dbReference type="SMART" id="SM00849">
    <property type="entry name" value="Lactamase_B"/>
    <property type="match status" value="1"/>
</dbReference>
<dbReference type="InterPro" id="IPR048933">
    <property type="entry name" value="B_lactamase-like_C"/>
</dbReference>
<dbReference type="Pfam" id="PF00753">
    <property type="entry name" value="Lactamase_B"/>
    <property type="match status" value="1"/>
</dbReference>
<dbReference type="AlphaFoldDB" id="E1IH57"/>
<dbReference type="EMBL" id="ADVR01000112">
    <property type="protein sequence ID" value="EFO79532.1"/>
    <property type="molecule type" value="Genomic_DNA"/>
</dbReference>
<sequence>MTVHEVASGIVQVQLPLPFALRSINAYLLHDPDGWTVVDTGLHTADGEAAWNAAFTQLGITPKAIRQIVLTHFHPDHYGMAGWLQELSGAPVYLSPRDAEQTREVWELSPDAEEPTLAYFTRHGVPTSLTSTIVDVVEMLRHSTFPHPELSLIQSGDSIAMGGRQFRAIHTPGHSDGQLVYFAEEDGLMLCGDQVLMKITPHIGWWPNSEADPLGRYLSALEDLATLPVQRGLPGHNRLVEDWSGRLHELRHHHEERLEAMLAAVGSAANAYEVACKVFTMARYTPHEVRFAVAETIAHLELLIQRGLLRREEGDRVQYVPVA</sequence>
<dbReference type="Proteomes" id="UP000054010">
    <property type="component" value="Unassembled WGS sequence"/>
</dbReference>
<dbReference type="InterPro" id="IPR050662">
    <property type="entry name" value="Sec-metab_biosynth-thioest"/>
</dbReference>
<dbReference type="InterPro" id="IPR036866">
    <property type="entry name" value="RibonucZ/Hydroxyglut_hydro"/>
</dbReference>
<dbReference type="HOGENOM" id="CLU_048478_0_2_0"/>
<dbReference type="Gene3D" id="1.10.10.10">
    <property type="entry name" value="Winged helix-like DNA-binding domain superfamily/Winged helix DNA-binding domain"/>
    <property type="match status" value="1"/>
</dbReference>
<comment type="caution">
    <text evidence="2">The sequence shown here is derived from an EMBL/GenBank/DDBJ whole genome shotgun (WGS) entry which is preliminary data.</text>
</comment>
<keyword evidence="3" id="KW-1185">Reference proteome</keyword>
<gene>
    <name evidence="2" type="ORF">OSCT_2658</name>
</gene>
<protein>
    <submittedName>
        <fullName evidence="2">Beta-lactamase domain-containing protein</fullName>
    </submittedName>
</protein>
<dbReference type="PANTHER" id="PTHR23131">
    <property type="entry name" value="ENDORIBONUCLEASE LACTB2"/>
    <property type="match status" value="1"/>
</dbReference>
<dbReference type="STRING" id="765420.OSCT_2658"/>
<dbReference type="Gene3D" id="3.60.15.10">
    <property type="entry name" value="Ribonuclease Z/Hydroxyacylglutathione hydrolase-like"/>
    <property type="match status" value="1"/>
</dbReference>
<reference evidence="2 3" key="1">
    <citation type="journal article" date="2011" name="J. Bacteriol.">
        <title>Draft genome sequence of the anoxygenic filamentous phototrophic bacterium Oscillochloris trichoides subsp. DG-6.</title>
        <authorList>
            <person name="Kuznetsov B.B."/>
            <person name="Ivanovsky R.N."/>
            <person name="Keppen O.I."/>
            <person name="Sukhacheva M.V."/>
            <person name="Bumazhkin B.K."/>
            <person name="Patutina E.O."/>
            <person name="Beletsky A.V."/>
            <person name="Mardanov A.V."/>
            <person name="Baslerov R.V."/>
            <person name="Panteleeva A.N."/>
            <person name="Kolganova T.V."/>
            <person name="Ravin N.V."/>
            <person name="Skryabin K.G."/>
        </authorList>
    </citation>
    <scope>NUCLEOTIDE SEQUENCE [LARGE SCALE GENOMIC DNA]</scope>
    <source>
        <strain evidence="2 3">DG-6</strain>
    </source>
</reference>
<dbReference type="InterPro" id="IPR001279">
    <property type="entry name" value="Metallo-B-lactamas"/>
</dbReference>
<feature type="domain" description="Metallo-beta-lactamase" evidence="1">
    <location>
        <begin position="23"/>
        <end position="236"/>
    </location>
</feature>
<evidence type="ECO:0000259" key="1">
    <source>
        <dbReference type="SMART" id="SM00849"/>
    </source>
</evidence>
<dbReference type="CDD" id="cd07725">
    <property type="entry name" value="TTHA1429-like_MBL-fold"/>
    <property type="match status" value="1"/>
</dbReference>
<dbReference type="Pfam" id="PF21221">
    <property type="entry name" value="B_lactamase-like_C"/>
    <property type="match status" value="1"/>
</dbReference>
<dbReference type="SUPFAM" id="SSF56281">
    <property type="entry name" value="Metallo-hydrolase/oxidoreductase"/>
    <property type="match status" value="1"/>
</dbReference>
<accession>E1IH57</accession>
<name>E1IH57_9CHLR</name>
<dbReference type="PANTHER" id="PTHR23131:SF4">
    <property type="entry name" value="METALLO-BETA-LACTAMASE SUPERFAMILY POTEIN"/>
    <property type="match status" value="1"/>
</dbReference>
<proteinExistence type="predicted"/>
<dbReference type="InterPro" id="IPR036388">
    <property type="entry name" value="WH-like_DNA-bd_sf"/>
</dbReference>
<dbReference type="OrthoDB" id="9761531at2"/>